<dbReference type="InterPro" id="IPR028362">
    <property type="entry name" value="AlgI"/>
</dbReference>
<evidence type="ECO:0000313" key="15">
    <source>
        <dbReference type="EMBL" id="QPI50492.1"/>
    </source>
</evidence>
<feature type="transmembrane region" description="Helical" evidence="14">
    <location>
        <begin position="192"/>
        <end position="210"/>
    </location>
</feature>
<dbReference type="Pfam" id="PF03062">
    <property type="entry name" value="MBOAT"/>
    <property type="match status" value="1"/>
</dbReference>
<evidence type="ECO:0000256" key="12">
    <source>
        <dbReference type="ARBA" id="ARBA00031030"/>
    </source>
</evidence>
<keyword evidence="5 13" id="KW-1003">Cell membrane</keyword>
<protein>
    <recommendedName>
        <fullName evidence="4">Probable alginate O-acetylase AlgI</fullName>
    </recommendedName>
    <alternativeName>
        <fullName evidence="12">Alginate biosynthesis protein AlgI</fullName>
    </alternativeName>
</protein>
<evidence type="ECO:0000256" key="3">
    <source>
        <dbReference type="ARBA" id="ARBA00010323"/>
    </source>
</evidence>
<gene>
    <name evidence="15" type="ORF">IV454_02400</name>
</gene>
<feature type="transmembrane region" description="Helical" evidence="14">
    <location>
        <begin position="127"/>
        <end position="149"/>
    </location>
</feature>
<dbReference type="EMBL" id="CP065053">
    <property type="protein sequence ID" value="QPI50492.1"/>
    <property type="molecule type" value="Genomic_DNA"/>
</dbReference>
<organism evidence="15 16">
    <name type="scientific">Massilia antarctica</name>
    <dbReference type="NCBI Taxonomy" id="2765360"/>
    <lineage>
        <taxon>Bacteria</taxon>
        <taxon>Pseudomonadati</taxon>
        <taxon>Pseudomonadota</taxon>
        <taxon>Betaproteobacteria</taxon>
        <taxon>Burkholderiales</taxon>
        <taxon>Oxalobacteraceae</taxon>
        <taxon>Telluria group</taxon>
        <taxon>Massilia</taxon>
    </lineage>
</organism>
<evidence type="ECO:0000256" key="9">
    <source>
        <dbReference type="ARBA" id="ARBA00022989"/>
    </source>
</evidence>
<keyword evidence="11 13" id="KW-0012">Acyltransferase</keyword>
<keyword evidence="10 13" id="KW-0472">Membrane</keyword>
<comment type="subcellular location">
    <subcellularLocation>
        <location evidence="1">Cell membrane</location>
        <topology evidence="1">Multi-pass membrane protein</topology>
    </subcellularLocation>
</comment>
<keyword evidence="9 14" id="KW-1133">Transmembrane helix</keyword>
<proteinExistence type="inferred from homology"/>
<evidence type="ECO:0000256" key="1">
    <source>
        <dbReference type="ARBA" id="ARBA00004651"/>
    </source>
</evidence>
<dbReference type="PANTHER" id="PTHR13285:SF23">
    <property type="entry name" value="TEICHOIC ACID D-ALANYLTRANSFERASE"/>
    <property type="match status" value="1"/>
</dbReference>
<dbReference type="InterPro" id="IPR051085">
    <property type="entry name" value="MB_O-acyltransferase"/>
</dbReference>
<dbReference type="PIRSF" id="PIRSF016636">
    <property type="entry name" value="AlgI_DltB"/>
    <property type="match status" value="1"/>
</dbReference>
<keyword evidence="16" id="KW-1185">Reference proteome</keyword>
<feature type="transmembrane region" description="Helical" evidence="14">
    <location>
        <begin position="82"/>
        <end position="107"/>
    </location>
</feature>
<feature type="transmembrane region" description="Helical" evidence="14">
    <location>
        <begin position="447"/>
        <end position="465"/>
    </location>
</feature>
<feature type="transmembrane region" description="Helical" evidence="14">
    <location>
        <begin position="362"/>
        <end position="380"/>
    </location>
</feature>
<dbReference type="InterPro" id="IPR004299">
    <property type="entry name" value="MBOAT_fam"/>
</dbReference>
<dbReference type="PANTHER" id="PTHR13285">
    <property type="entry name" value="ACYLTRANSFERASE"/>
    <property type="match status" value="1"/>
</dbReference>
<accession>A0AA49A951</accession>
<keyword evidence="8" id="KW-0016">Alginate biosynthesis</keyword>
<evidence type="ECO:0000256" key="2">
    <source>
        <dbReference type="ARBA" id="ARBA00005182"/>
    </source>
</evidence>
<keyword evidence="7 14" id="KW-0812">Transmembrane</keyword>
<evidence type="ECO:0000256" key="10">
    <source>
        <dbReference type="ARBA" id="ARBA00023136"/>
    </source>
</evidence>
<evidence type="ECO:0000256" key="5">
    <source>
        <dbReference type="ARBA" id="ARBA00022475"/>
    </source>
</evidence>
<evidence type="ECO:0000256" key="11">
    <source>
        <dbReference type="ARBA" id="ARBA00023315"/>
    </source>
</evidence>
<dbReference type="Proteomes" id="UP000662888">
    <property type="component" value="Chromosome"/>
</dbReference>
<dbReference type="InterPro" id="IPR024194">
    <property type="entry name" value="Ac/AlaTfrase_AlgI/DltB"/>
</dbReference>
<feature type="transmembrane region" description="Helical" evidence="14">
    <location>
        <begin position="38"/>
        <end position="61"/>
    </location>
</feature>
<name>A0AA49A951_9BURK</name>
<reference evidence="15 16" key="1">
    <citation type="submission" date="2020-11" db="EMBL/GenBank/DDBJ databases">
        <authorList>
            <person name="Sun Q."/>
        </authorList>
    </citation>
    <scope>NUCLEOTIDE SEQUENCE [LARGE SCALE GENOMIC DNA]</scope>
    <source>
        <strain evidence="15 16">P8398</strain>
    </source>
</reference>
<sequence>MVFSSPGFLFLFFPVFFALYFVLPRAARNSYILLASFAFYILGAGALTAVALVLLMLNWLLGQLIARLRREQARAAARPGAARLALAAGIVMNLAPLIFFKYLLFLAQVLHDVSGAAPFATAATWKIVLPLGISFYVFHFLSYLLDVYARRIEAETSIQKFAIYIFLFPHLIAGPVVRYAEVREQLNLKYRRLVGSDVFWGMVIFCIGLAKKMLIADPLGSVVDVVHGPTVAMSTYAAWLGALCYSFQIYFDFSGYTDMAIGMARMMGFRFPRNFNRPYAAASITEFWQRWHMTLSRFFRDYVYIPLGGNRRGNLATYRNSFIVFGLCALWHGAAYTFLIWGLGHGALLAFERAGWLNSARWRLGSLPVFVLATLLWVPFRAVDLGQTGKLLRAMSGLDPAVPLWQDANRVLADPKVMFLLALAGLICLLGDKPFQRLRRRSLRQPLMMGVYSCLLYLLSCLAVVEGGFNPFIYFQF</sequence>
<feature type="transmembrane region" description="Helical" evidence="14">
    <location>
        <begin position="231"/>
        <end position="251"/>
    </location>
</feature>
<evidence type="ECO:0000256" key="13">
    <source>
        <dbReference type="PIRNR" id="PIRNR016636"/>
    </source>
</evidence>
<evidence type="ECO:0000256" key="4">
    <source>
        <dbReference type="ARBA" id="ARBA00016084"/>
    </source>
</evidence>
<comment type="similarity">
    <text evidence="3 13">Belongs to the membrane-bound acyltransferase family.</text>
</comment>
<feature type="transmembrane region" description="Helical" evidence="14">
    <location>
        <begin position="322"/>
        <end position="350"/>
    </location>
</feature>
<keyword evidence="6 13" id="KW-0808">Transferase</keyword>
<evidence type="ECO:0000256" key="14">
    <source>
        <dbReference type="SAM" id="Phobius"/>
    </source>
</evidence>
<evidence type="ECO:0000256" key="8">
    <source>
        <dbReference type="ARBA" id="ARBA00022841"/>
    </source>
</evidence>
<dbReference type="PIRSF" id="PIRSF500217">
    <property type="entry name" value="AlgI"/>
    <property type="match status" value="1"/>
</dbReference>
<evidence type="ECO:0000256" key="7">
    <source>
        <dbReference type="ARBA" id="ARBA00022692"/>
    </source>
</evidence>
<dbReference type="RefSeq" id="WP_206090041.1">
    <property type="nucleotide sequence ID" value="NZ_CP065053.1"/>
</dbReference>
<evidence type="ECO:0000313" key="16">
    <source>
        <dbReference type="Proteomes" id="UP000662888"/>
    </source>
</evidence>
<comment type="pathway">
    <text evidence="2">Glycan biosynthesis; alginate biosynthesis.</text>
</comment>
<evidence type="ECO:0000256" key="6">
    <source>
        <dbReference type="ARBA" id="ARBA00022679"/>
    </source>
</evidence>